<feature type="non-terminal residue" evidence="9">
    <location>
        <position position="1166"/>
    </location>
</feature>
<name>A0A507DAF7_9FUNG</name>
<feature type="transmembrane region" description="Helical" evidence="7">
    <location>
        <begin position="722"/>
        <end position="746"/>
    </location>
</feature>
<feature type="transmembrane region" description="Helical" evidence="7">
    <location>
        <begin position="631"/>
        <end position="653"/>
    </location>
</feature>
<dbReference type="InterPro" id="IPR001958">
    <property type="entry name" value="Tet-R_TetA/multi-R_MdtG-like"/>
</dbReference>
<feature type="transmembrane region" description="Helical" evidence="7">
    <location>
        <begin position="193"/>
        <end position="212"/>
    </location>
</feature>
<feature type="transmembrane region" description="Helical" evidence="7">
    <location>
        <begin position="1117"/>
        <end position="1135"/>
    </location>
</feature>
<dbReference type="Proteomes" id="UP000320333">
    <property type="component" value="Unassembled WGS sequence"/>
</dbReference>
<keyword evidence="3 7" id="KW-0812">Transmembrane</keyword>
<dbReference type="PANTHER" id="PTHR23504:SF15">
    <property type="entry name" value="MAJOR FACILITATOR SUPERFAMILY (MFS) PROFILE DOMAIN-CONTAINING PROTEIN"/>
    <property type="match status" value="1"/>
</dbReference>
<feature type="transmembrane region" description="Helical" evidence="7">
    <location>
        <begin position="916"/>
        <end position="937"/>
    </location>
</feature>
<dbReference type="InterPro" id="IPR011701">
    <property type="entry name" value="MFS"/>
</dbReference>
<feature type="transmembrane region" description="Helical" evidence="7">
    <location>
        <begin position="665"/>
        <end position="684"/>
    </location>
</feature>
<evidence type="ECO:0000256" key="4">
    <source>
        <dbReference type="ARBA" id="ARBA00022989"/>
    </source>
</evidence>
<keyword evidence="2" id="KW-0813">Transport</keyword>
<feature type="transmembrane region" description="Helical" evidence="7">
    <location>
        <begin position="598"/>
        <end position="619"/>
    </location>
</feature>
<dbReference type="GO" id="GO:0016020">
    <property type="term" value="C:membrane"/>
    <property type="evidence" value="ECO:0007669"/>
    <property type="project" value="UniProtKB-SubCell"/>
</dbReference>
<evidence type="ECO:0000256" key="3">
    <source>
        <dbReference type="ARBA" id="ARBA00022692"/>
    </source>
</evidence>
<feature type="transmembrane region" description="Helical" evidence="7">
    <location>
        <begin position="957"/>
        <end position="976"/>
    </location>
</feature>
<dbReference type="PANTHER" id="PTHR23504">
    <property type="entry name" value="MAJOR FACILITATOR SUPERFAMILY DOMAIN-CONTAINING PROTEIN 10"/>
    <property type="match status" value="1"/>
</dbReference>
<reference evidence="9 10" key="1">
    <citation type="journal article" date="2019" name="Sci. Rep.">
        <title>Comparative genomics of chytrid fungi reveal insights into the obligate biotrophic and pathogenic lifestyle of Synchytrium endobioticum.</title>
        <authorList>
            <person name="van de Vossenberg B.T.L.H."/>
            <person name="Warris S."/>
            <person name="Nguyen H.D.T."/>
            <person name="van Gent-Pelzer M.P.E."/>
            <person name="Joly D.L."/>
            <person name="van de Geest H.C."/>
            <person name="Bonants P.J.M."/>
            <person name="Smith D.S."/>
            <person name="Levesque C.A."/>
            <person name="van der Lee T.A.J."/>
        </authorList>
    </citation>
    <scope>NUCLEOTIDE SEQUENCE [LARGE SCALE GENOMIC DNA]</scope>
    <source>
        <strain evidence="9 10">CBS 675.73</strain>
    </source>
</reference>
<dbReference type="Pfam" id="PF07690">
    <property type="entry name" value="MFS_1"/>
    <property type="match status" value="2"/>
</dbReference>
<feature type="region of interest" description="Disordered" evidence="6">
    <location>
        <begin position="1"/>
        <end position="40"/>
    </location>
</feature>
<feature type="transmembrane region" description="Helical" evidence="7">
    <location>
        <begin position="1080"/>
        <end position="1101"/>
    </location>
</feature>
<proteinExistence type="predicted"/>
<dbReference type="PRINTS" id="PR01035">
    <property type="entry name" value="TCRTETA"/>
</dbReference>
<dbReference type="OrthoDB" id="419616at2759"/>
<dbReference type="Gene3D" id="1.20.1250.20">
    <property type="entry name" value="MFS general substrate transporter like domains"/>
    <property type="match status" value="2"/>
</dbReference>
<feature type="transmembrane region" description="Helical" evidence="7">
    <location>
        <begin position="766"/>
        <end position="788"/>
    </location>
</feature>
<feature type="transmembrane region" description="Helical" evidence="7">
    <location>
        <begin position="875"/>
        <end position="896"/>
    </location>
</feature>
<evidence type="ECO:0000313" key="10">
    <source>
        <dbReference type="Proteomes" id="UP000320333"/>
    </source>
</evidence>
<feature type="transmembrane region" description="Helical" evidence="7">
    <location>
        <begin position="982"/>
        <end position="1009"/>
    </location>
</feature>
<dbReference type="InterPro" id="IPR036259">
    <property type="entry name" value="MFS_trans_sf"/>
</dbReference>
<keyword evidence="4 7" id="KW-1133">Transmembrane helix</keyword>
<accession>A0A507DAF7</accession>
<feature type="transmembrane region" description="Helical" evidence="7">
    <location>
        <begin position="159"/>
        <end position="181"/>
    </location>
</feature>
<feature type="transmembrane region" description="Helical" evidence="7">
    <location>
        <begin position="458"/>
        <end position="479"/>
    </location>
</feature>
<feature type="transmembrane region" description="Helical" evidence="7">
    <location>
        <begin position="122"/>
        <end position="147"/>
    </location>
</feature>
<protein>
    <recommendedName>
        <fullName evidence="8">Major facilitator superfamily (MFS) profile domain-containing protein</fullName>
    </recommendedName>
</protein>
<feature type="transmembrane region" description="Helical" evidence="7">
    <location>
        <begin position="294"/>
        <end position="316"/>
    </location>
</feature>
<feature type="compositionally biased region" description="Low complexity" evidence="6">
    <location>
        <begin position="85"/>
        <end position="95"/>
    </location>
</feature>
<evidence type="ECO:0000256" key="5">
    <source>
        <dbReference type="ARBA" id="ARBA00023136"/>
    </source>
</evidence>
<feature type="transmembrane region" description="Helical" evidence="7">
    <location>
        <begin position="420"/>
        <end position="446"/>
    </location>
</feature>
<evidence type="ECO:0000256" key="6">
    <source>
        <dbReference type="SAM" id="MobiDB-lite"/>
    </source>
</evidence>
<evidence type="ECO:0000259" key="8">
    <source>
        <dbReference type="PROSITE" id="PS50850"/>
    </source>
</evidence>
<keyword evidence="5 7" id="KW-0472">Membrane</keyword>
<dbReference type="GO" id="GO:0022857">
    <property type="term" value="F:transmembrane transporter activity"/>
    <property type="evidence" value="ECO:0007669"/>
    <property type="project" value="InterPro"/>
</dbReference>
<dbReference type="CDD" id="cd17330">
    <property type="entry name" value="MFS_SLC46_TetA_like"/>
    <property type="match status" value="2"/>
</dbReference>
<evidence type="ECO:0000256" key="2">
    <source>
        <dbReference type="ARBA" id="ARBA00022448"/>
    </source>
</evidence>
<feature type="compositionally biased region" description="Polar residues" evidence="6">
    <location>
        <begin position="25"/>
        <end position="34"/>
    </location>
</feature>
<sequence length="1166" mass="126307">MGENSRTADHTAGSSQPRSRHSRMPISTSSSQPGSFRDERDAFPHSKLQHLHSFSSACSVGIEAFSGPSATLNIQKRGRQVSECRGGASSAVLSRSRSRNDGDNEHTPLLLQRQVTPLPKKVMTVLCIVLFCEPVSMTILFPFIYFMVRDFGLASDKEVGYYVGFIASSFSLAQFLTSLLWGWLSDRIGRRPVLLIGLLGNAISLILFGQSHTLQMAIFSRMLCGILNGNVGIAKCVIGEVTDETNQSLGFSLIGIMWSLGTIFGPIVGGCLSEPVKQFPSWFGGCPFLKANPYFLPCFLSACVSLLGFVVGLLFLEETNEKVKAGRRLAETEVEDGDLRTASDGNQPEVSARVSGSLLQRNLTLTAISESPTEPSQQTCARSLSADSLEIEDNATRTSSQETLQASTELPASRFEAKSIIAIGAYAMFSFQNIILEEVFSLWVVSPPEDGGLGYTPSDVGICLSILGFVALYFQLVLYPSMSRSSNPVTLFQTGSVLCIVPYLIPHTRVADQTVTNAAASETNESPISRITVTDLFLRMNSFTSTSTLGIEAFSGPAVLSTQQHPSDGDLRHTDATLEATVHPVQATPLPVNIITSLSFVIICEPLSLTVLFPFIYFMVRDFGISDDKEVGFYVGFIASSFSLAQFCTSLCWGWISERTGRKPVLLIGLIGNAISLLLFGQAHTLQAAIASRMLCGMLNGNVGICKCIIGEVTDSTNQSEGFSLINIMWSLGTIFGPMIGGLLANPVETYPGVFGSCVFLKENPYFLPCFVSALVSFTGFIVTACLLEETNPNMKCIGRGVVAAEDEEQFSQPLNREHCFSAGKPRPKLISAISTDETVLGASRGASSSALAIEEATESTPLLSTAGSVSRNSALGAASILAITGYTMLAFQTIILDEVFNLWVVTPREDGGLGYSSADVGISLSLISFIALYFQLRTYPFLVRFRTPLSLFRIGLALYIPPYLMHPIISGIIAPNCSNTFTYACLIINLAFLQFSNILCFTSIFIVINNSVSASNKQQLSTVTGIAQTCAAFVRSIGPALGGVLWAWSITNGMAFPFNYWFVFLAIAGMGVESSLSKWFTATGDSMGMVTFATVIYMFQTQTWKLDFHPRTSVRLMIYLDALGFLVSYVGTCANDLMPLCSQRNGYALVADLFWSVKDAVKYGY</sequence>
<feature type="transmembrane region" description="Helical" evidence="7">
    <location>
        <begin position="250"/>
        <end position="269"/>
    </location>
</feature>
<comment type="caution">
    <text evidence="9">The sequence shown here is derived from an EMBL/GenBank/DDBJ whole genome shotgun (WGS) entry which is preliminary data.</text>
</comment>
<dbReference type="PROSITE" id="PS50850">
    <property type="entry name" value="MFS"/>
    <property type="match status" value="1"/>
</dbReference>
<feature type="transmembrane region" description="Helical" evidence="7">
    <location>
        <begin position="218"/>
        <end position="238"/>
    </location>
</feature>
<evidence type="ECO:0000313" key="9">
    <source>
        <dbReference type="EMBL" id="TPX48355.1"/>
    </source>
</evidence>
<evidence type="ECO:0000256" key="1">
    <source>
        <dbReference type="ARBA" id="ARBA00004141"/>
    </source>
</evidence>
<dbReference type="InterPro" id="IPR020846">
    <property type="entry name" value="MFS_dom"/>
</dbReference>
<gene>
    <name evidence="9" type="ORF">CcCBS67573_g10210</name>
</gene>
<dbReference type="EMBL" id="QEAP01001264">
    <property type="protein sequence ID" value="TPX48355.1"/>
    <property type="molecule type" value="Genomic_DNA"/>
</dbReference>
<comment type="subcellular location">
    <subcellularLocation>
        <location evidence="1">Membrane</location>
        <topology evidence="1">Multi-pass membrane protein</topology>
    </subcellularLocation>
</comment>
<organism evidence="9 10">
    <name type="scientific">Chytriomyces confervae</name>
    <dbReference type="NCBI Taxonomy" id="246404"/>
    <lineage>
        <taxon>Eukaryota</taxon>
        <taxon>Fungi</taxon>
        <taxon>Fungi incertae sedis</taxon>
        <taxon>Chytridiomycota</taxon>
        <taxon>Chytridiomycota incertae sedis</taxon>
        <taxon>Chytridiomycetes</taxon>
        <taxon>Chytridiales</taxon>
        <taxon>Chytriomycetaceae</taxon>
        <taxon>Chytriomyces</taxon>
    </lineage>
</organism>
<keyword evidence="10" id="KW-1185">Reference proteome</keyword>
<feature type="domain" description="Major facilitator superfamily (MFS) profile" evidence="8">
    <location>
        <begin position="122"/>
        <end position="792"/>
    </location>
</feature>
<feature type="region of interest" description="Disordered" evidence="6">
    <location>
        <begin position="77"/>
        <end position="108"/>
    </location>
</feature>
<dbReference type="AlphaFoldDB" id="A0A507DAF7"/>
<feature type="transmembrane region" description="Helical" evidence="7">
    <location>
        <begin position="690"/>
        <end position="710"/>
    </location>
</feature>
<dbReference type="SUPFAM" id="SSF103473">
    <property type="entry name" value="MFS general substrate transporter"/>
    <property type="match status" value="2"/>
</dbReference>
<evidence type="ECO:0000256" key="7">
    <source>
        <dbReference type="SAM" id="Phobius"/>
    </source>
</evidence>